<name>A0ABT1WJJ0_9BURK</name>
<evidence type="ECO:0000313" key="2">
    <source>
        <dbReference type="Proteomes" id="UP001204142"/>
    </source>
</evidence>
<sequence>MDLTNLGLYSLQQAAALSGAKTLEINRWLFGYRSREGGVHAPLWEVELSGERKKNIGFRDLMELRIVSAFVRKGVPLRVIRQALVNSKQIFGIQYPLTSRRFLTDGQSIYHEALDSESDELTDLVKRQLVFRNIIKPSLYEGIEFDKSGAANRWFPMKDHTVVVDPTVAFGRPSLASYGVPTETLFLVYKAEGNDFLAVSHQFGIPVNDIQKAVKFESQLLAA</sequence>
<keyword evidence="2" id="KW-1185">Reference proteome</keyword>
<comment type="caution">
    <text evidence="1">The sequence shown here is derived from an EMBL/GenBank/DDBJ whole genome shotgun (WGS) entry which is preliminary data.</text>
</comment>
<evidence type="ECO:0000313" key="1">
    <source>
        <dbReference type="EMBL" id="MCQ8897672.1"/>
    </source>
</evidence>
<organism evidence="1 2">
    <name type="scientific">Limnobacter humi</name>
    <dbReference type="NCBI Taxonomy" id="1778671"/>
    <lineage>
        <taxon>Bacteria</taxon>
        <taxon>Pseudomonadati</taxon>
        <taxon>Pseudomonadota</taxon>
        <taxon>Betaproteobacteria</taxon>
        <taxon>Burkholderiales</taxon>
        <taxon>Burkholderiaceae</taxon>
        <taxon>Limnobacter</taxon>
    </lineage>
</organism>
<dbReference type="RefSeq" id="WP_256765478.1">
    <property type="nucleotide sequence ID" value="NZ_JANIGO010000006.1"/>
</dbReference>
<proteinExistence type="predicted"/>
<protein>
    <submittedName>
        <fullName evidence="1">DUF433 domain-containing protein</fullName>
    </submittedName>
</protein>
<reference evidence="1 2" key="1">
    <citation type="submission" date="2022-07" db="EMBL/GenBank/DDBJ databases">
        <authorList>
            <person name="Xamxidin M."/>
            <person name="Wu M."/>
        </authorList>
    </citation>
    <scope>NUCLEOTIDE SEQUENCE [LARGE SCALE GENOMIC DNA]</scope>
    <source>
        <strain evidence="1 2">NBRC 111650</strain>
    </source>
</reference>
<dbReference type="EMBL" id="JANIGO010000006">
    <property type="protein sequence ID" value="MCQ8897672.1"/>
    <property type="molecule type" value="Genomic_DNA"/>
</dbReference>
<dbReference type="Proteomes" id="UP001204142">
    <property type="component" value="Unassembled WGS sequence"/>
</dbReference>
<accession>A0ABT1WJJ0</accession>
<gene>
    <name evidence="1" type="ORF">NQT62_14620</name>
</gene>